<gene>
    <name evidence="1" type="ORF">EGYM00163_LOCUS46311</name>
    <name evidence="2" type="ORF">EGYM00163_LOCUS46312</name>
</gene>
<evidence type="ECO:0000313" key="1">
    <source>
        <dbReference type="EMBL" id="CAE0835007.1"/>
    </source>
</evidence>
<proteinExistence type="predicted"/>
<accession>A0A6T2JKP9</accession>
<name>A0A6T2JKP9_9EUGL</name>
<sequence length="103" mass="10855">MAQKGATPPVSLTAAQQPCSARGITYICHDTQMWGSPAVGQPPQCLDLTVTNDHLLVHVLQVHPGTVQLNANVLYSVLTPAPPKATAVPVVRRARDQPQKGAG</sequence>
<dbReference type="EMBL" id="HBJA01134773">
    <property type="protein sequence ID" value="CAE0835007.1"/>
    <property type="molecule type" value="Transcribed_RNA"/>
</dbReference>
<dbReference type="EMBL" id="HBJA01134776">
    <property type="protein sequence ID" value="CAE0835008.1"/>
    <property type="molecule type" value="Transcribed_RNA"/>
</dbReference>
<dbReference type="AlphaFoldDB" id="A0A6T2JKP9"/>
<evidence type="ECO:0000313" key="2">
    <source>
        <dbReference type="EMBL" id="CAE0835008.1"/>
    </source>
</evidence>
<organism evidence="1">
    <name type="scientific">Eutreptiella gymnastica</name>
    <dbReference type="NCBI Taxonomy" id="73025"/>
    <lineage>
        <taxon>Eukaryota</taxon>
        <taxon>Discoba</taxon>
        <taxon>Euglenozoa</taxon>
        <taxon>Euglenida</taxon>
        <taxon>Spirocuta</taxon>
        <taxon>Euglenophyceae</taxon>
        <taxon>Eutreptiales</taxon>
        <taxon>Eutreptiaceae</taxon>
        <taxon>Eutreptiella</taxon>
    </lineage>
</organism>
<protein>
    <submittedName>
        <fullName evidence="1">Uncharacterized protein</fullName>
    </submittedName>
</protein>
<reference evidence="1" key="1">
    <citation type="submission" date="2021-01" db="EMBL/GenBank/DDBJ databases">
        <authorList>
            <person name="Corre E."/>
            <person name="Pelletier E."/>
            <person name="Niang G."/>
            <person name="Scheremetjew M."/>
            <person name="Finn R."/>
            <person name="Kale V."/>
            <person name="Holt S."/>
            <person name="Cochrane G."/>
            <person name="Meng A."/>
            <person name="Brown T."/>
            <person name="Cohen L."/>
        </authorList>
    </citation>
    <scope>NUCLEOTIDE SEQUENCE</scope>
    <source>
        <strain evidence="1">CCMP1594</strain>
    </source>
</reference>